<dbReference type="AlphaFoldDB" id="A0A097IGY8"/>
<dbReference type="KEGG" id="cdo:CDOO_09100"/>
<sequence length="135" mass="15110">MPTICFDVLIPDEFVSAPEDLGATFQRALDILVQRGRLSSGNATHERAIDVDPGVVAELREVYERDHDGREAGEASMHRYLIEAAGESVSYNELAMSLSRILQPKADLPMDPVALERQLDFEAPAIYPWTVEIRR</sequence>
<dbReference type="EMBL" id="CP006764">
    <property type="protein sequence ID" value="AIT61401.1"/>
    <property type="molecule type" value="Genomic_DNA"/>
</dbReference>
<dbReference type="Proteomes" id="UP000029914">
    <property type="component" value="Chromosome"/>
</dbReference>
<accession>A0A097IGY8</accession>
<reference evidence="1 2" key="1">
    <citation type="submission" date="2013-09" db="EMBL/GenBank/DDBJ databases">
        <title>Complete genome sequence of Corynebacterium doosanense CAU 212(T) (=DSM 45436(T)), isolated from activated sludge.</title>
        <authorList>
            <person name="Schaffert L."/>
            <person name="Albersmeier A."/>
            <person name="Kalinowski J."/>
            <person name="Ruckert C."/>
        </authorList>
    </citation>
    <scope>NUCLEOTIDE SEQUENCE [LARGE SCALE GENOMIC DNA]</scope>
    <source>
        <strain evidence="1 2">CAU 212</strain>
    </source>
</reference>
<dbReference type="STRING" id="558173.CDOO_09100"/>
<protein>
    <submittedName>
        <fullName evidence="1">Uncharacterized protein</fullName>
    </submittedName>
</protein>
<dbReference type="RefSeq" id="WP_018020935.1">
    <property type="nucleotide sequence ID" value="NZ_AQUX01000001.1"/>
</dbReference>
<name>A0A097IGY8_9CORY</name>
<proteinExistence type="predicted"/>
<dbReference type="OrthoDB" id="4773472at2"/>
<dbReference type="HOGENOM" id="CLU_153744_0_0_11"/>
<evidence type="ECO:0000313" key="2">
    <source>
        <dbReference type="Proteomes" id="UP000029914"/>
    </source>
</evidence>
<keyword evidence="2" id="KW-1185">Reference proteome</keyword>
<gene>
    <name evidence="1" type="ORF">CDOO_09100</name>
</gene>
<dbReference type="eggNOG" id="ENOG5031JG8">
    <property type="taxonomic scope" value="Bacteria"/>
</dbReference>
<organism evidence="1 2">
    <name type="scientific">Corynebacterium doosanense CAU 212 = DSM 45436</name>
    <dbReference type="NCBI Taxonomy" id="558173"/>
    <lineage>
        <taxon>Bacteria</taxon>
        <taxon>Bacillati</taxon>
        <taxon>Actinomycetota</taxon>
        <taxon>Actinomycetes</taxon>
        <taxon>Mycobacteriales</taxon>
        <taxon>Corynebacteriaceae</taxon>
        <taxon>Corynebacterium</taxon>
    </lineage>
</organism>
<evidence type="ECO:0000313" key="1">
    <source>
        <dbReference type="EMBL" id="AIT61401.1"/>
    </source>
</evidence>